<evidence type="ECO:0000313" key="5">
    <source>
        <dbReference type="Proteomes" id="UP000729733"/>
    </source>
</evidence>
<keyword evidence="5" id="KW-1185">Reference proteome</keyword>
<keyword evidence="3" id="KW-0949">S-adenosyl-L-methionine</keyword>
<dbReference type="Pfam" id="PF05724">
    <property type="entry name" value="TPMT"/>
    <property type="match status" value="1"/>
</dbReference>
<dbReference type="Proteomes" id="UP000729733">
    <property type="component" value="Unassembled WGS sequence"/>
</dbReference>
<name>A0A964FFI9_9CYAN</name>
<dbReference type="GO" id="GO:0032259">
    <property type="term" value="P:methylation"/>
    <property type="evidence" value="ECO:0007669"/>
    <property type="project" value="UniProtKB-KW"/>
</dbReference>
<proteinExistence type="predicted"/>
<organism evidence="4 5">
    <name type="scientific">Waterburya agarophytonicola KI4</name>
    <dbReference type="NCBI Taxonomy" id="2874699"/>
    <lineage>
        <taxon>Bacteria</taxon>
        <taxon>Bacillati</taxon>
        <taxon>Cyanobacteriota</taxon>
        <taxon>Cyanophyceae</taxon>
        <taxon>Pleurocapsales</taxon>
        <taxon>Hyellaceae</taxon>
        <taxon>Waterburya</taxon>
        <taxon>Waterburya agarophytonicola</taxon>
    </lineage>
</organism>
<accession>A0A964FFI9</accession>
<keyword evidence="1 4" id="KW-0489">Methyltransferase</keyword>
<keyword evidence="2" id="KW-0808">Transferase</keyword>
<dbReference type="SUPFAM" id="SSF53335">
    <property type="entry name" value="S-adenosyl-L-methionine-dependent methyltransferases"/>
    <property type="match status" value="1"/>
</dbReference>
<dbReference type="InterPro" id="IPR008854">
    <property type="entry name" value="TPMT"/>
</dbReference>
<evidence type="ECO:0000256" key="1">
    <source>
        <dbReference type="ARBA" id="ARBA00022603"/>
    </source>
</evidence>
<dbReference type="PANTHER" id="PTHR10259">
    <property type="entry name" value="THIOPURINE S-METHYLTRANSFERASE"/>
    <property type="match status" value="1"/>
</dbReference>
<evidence type="ECO:0000313" key="4">
    <source>
        <dbReference type="EMBL" id="MCC0177835.1"/>
    </source>
</evidence>
<dbReference type="CDD" id="cd02440">
    <property type="entry name" value="AdoMet_MTases"/>
    <property type="match status" value="1"/>
</dbReference>
<evidence type="ECO:0000256" key="2">
    <source>
        <dbReference type="ARBA" id="ARBA00022679"/>
    </source>
</evidence>
<comment type="caution">
    <text evidence="4">The sequence shown here is derived from an EMBL/GenBank/DDBJ whole genome shotgun (WGS) entry which is preliminary data.</text>
</comment>
<dbReference type="Gene3D" id="3.40.50.150">
    <property type="entry name" value="Vaccinia Virus protein VP39"/>
    <property type="match status" value="1"/>
</dbReference>
<dbReference type="RefSeq" id="WP_229640901.1">
    <property type="nucleotide sequence ID" value="NZ_JADWDC010000029.1"/>
</dbReference>
<reference evidence="4" key="1">
    <citation type="journal article" date="2021" name="Antonie Van Leeuwenhoek">
        <title>Draft genome and description of Waterburya agarophytonicola gen. nov. sp. nov. (Pleurocapsales, Cyanobacteria): a seaweed symbiont.</title>
        <authorList>
            <person name="Bonthond G."/>
            <person name="Shalygin S."/>
            <person name="Bayer T."/>
            <person name="Weinberger F."/>
        </authorList>
    </citation>
    <scope>NUCLEOTIDE SEQUENCE</scope>
    <source>
        <strain evidence="4">KI4</strain>
    </source>
</reference>
<dbReference type="PANTHER" id="PTHR10259:SF11">
    <property type="entry name" value="THIOPURINE S-METHYLTRANSFERASE"/>
    <property type="match status" value="1"/>
</dbReference>
<sequence>MFEEQAKTLRDRVASLSQEAIAKKNPSGWFEPLYAEAGGDSEQVPWAKNQAHPYLQDWLAKYPSQTKGKSALVTGCGLGDDAEILASIGYRVTAFDISSSAIAWCKKRFPESTVDYQVGDLFALNSDWQNKFDLVYECRNIQALPLNVRSQVIKAIALTVAIKGTLLIITRHRDNDTIADGPPWALSDQELAQFVNLGLSEIRRDRFIESGIQQHRIEYSQLRDIPYLLDFGQTAK</sequence>
<gene>
    <name evidence="4" type="ORF">I4641_12695</name>
</gene>
<dbReference type="GO" id="GO:0008119">
    <property type="term" value="F:thiopurine S-methyltransferase activity"/>
    <property type="evidence" value="ECO:0007669"/>
    <property type="project" value="TreeGrafter"/>
</dbReference>
<evidence type="ECO:0000256" key="3">
    <source>
        <dbReference type="ARBA" id="ARBA00022691"/>
    </source>
</evidence>
<dbReference type="AlphaFoldDB" id="A0A964FFI9"/>
<dbReference type="EMBL" id="JADWDC010000029">
    <property type="protein sequence ID" value="MCC0177835.1"/>
    <property type="molecule type" value="Genomic_DNA"/>
</dbReference>
<protein>
    <submittedName>
        <fullName evidence="4">Class I SAM-dependent methyltransferase</fullName>
    </submittedName>
</protein>
<dbReference type="InterPro" id="IPR029063">
    <property type="entry name" value="SAM-dependent_MTases_sf"/>
</dbReference>